<gene>
    <name evidence="2" type="ORF">CLUP02_08144</name>
</gene>
<keyword evidence="3" id="KW-1185">Reference proteome</keyword>
<dbReference type="GeneID" id="73342144"/>
<dbReference type="KEGG" id="clup:CLUP02_08144"/>
<feature type="chain" id="PRO_5040497888" description="Secreted protein" evidence="1">
    <location>
        <begin position="27"/>
        <end position="75"/>
    </location>
</feature>
<name>A0A9Q8SSC3_9PEZI</name>
<dbReference type="AlphaFoldDB" id="A0A9Q8SSC3"/>
<evidence type="ECO:0000256" key="1">
    <source>
        <dbReference type="SAM" id="SignalP"/>
    </source>
</evidence>
<evidence type="ECO:0008006" key="4">
    <source>
        <dbReference type="Google" id="ProtNLM"/>
    </source>
</evidence>
<dbReference type="Proteomes" id="UP000830671">
    <property type="component" value="Chromosome 4"/>
</dbReference>
<keyword evidence="1" id="KW-0732">Signal</keyword>
<accession>A0A9Q8SSC3</accession>
<evidence type="ECO:0000313" key="3">
    <source>
        <dbReference type="Proteomes" id="UP000830671"/>
    </source>
</evidence>
<sequence length="75" mass="8114">MTHGPSVRNSIIGGLIIHTFFFLAPSQPSDSPGQFQLFPLPRTCSCSSPPCMPCSVRPSYRGHGISHGMAWPSSR</sequence>
<proteinExistence type="predicted"/>
<feature type="signal peptide" evidence="1">
    <location>
        <begin position="1"/>
        <end position="26"/>
    </location>
</feature>
<dbReference type="EMBL" id="CP019476">
    <property type="protein sequence ID" value="UQC82654.1"/>
    <property type="molecule type" value="Genomic_DNA"/>
</dbReference>
<organism evidence="2 3">
    <name type="scientific">Colletotrichum lupini</name>
    <dbReference type="NCBI Taxonomy" id="145971"/>
    <lineage>
        <taxon>Eukaryota</taxon>
        <taxon>Fungi</taxon>
        <taxon>Dikarya</taxon>
        <taxon>Ascomycota</taxon>
        <taxon>Pezizomycotina</taxon>
        <taxon>Sordariomycetes</taxon>
        <taxon>Hypocreomycetidae</taxon>
        <taxon>Glomerellales</taxon>
        <taxon>Glomerellaceae</taxon>
        <taxon>Colletotrichum</taxon>
        <taxon>Colletotrichum acutatum species complex</taxon>
    </lineage>
</organism>
<dbReference type="RefSeq" id="XP_049144277.1">
    <property type="nucleotide sequence ID" value="XM_049287134.1"/>
</dbReference>
<protein>
    <recommendedName>
        <fullName evidence="4">Secreted protein</fullName>
    </recommendedName>
</protein>
<reference evidence="2" key="1">
    <citation type="journal article" date="2021" name="Mol. Plant Microbe Interact.">
        <title>Complete Genome Sequence of the Plant-Pathogenic Fungus Colletotrichum lupini.</title>
        <authorList>
            <person name="Baroncelli R."/>
            <person name="Pensec F."/>
            <person name="Da Lio D."/>
            <person name="Boufleur T."/>
            <person name="Vicente I."/>
            <person name="Sarrocco S."/>
            <person name="Picot A."/>
            <person name="Baraldi E."/>
            <person name="Sukno S."/>
            <person name="Thon M."/>
            <person name="Le Floch G."/>
        </authorList>
    </citation>
    <scope>NUCLEOTIDE SEQUENCE</scope>
    <source>
        <strain evidence="2">IMI 504893</strain>
    </source>
</reference>
<evidence type="ECO:0000313" key="2">
    <source>
        <dbReference type="EMBL" id="UQC82654.1"/>
    </source>
</evidence>